<reference evidence="2 3" key="1">
    <citation type="submission" date="2015-02" db="EMBL/GenBank/DDBJ databases">
        <title>Draft genome sequences of ten Microbacterium spp. with emphasis on heavy metal contaminated environments.</title>
        <authorList>
            <person name="Corretto E."/>
        </authorList>
    </citation>
    <scope>NUCLEOTIDE SEQUENCE [LARGE SCALE GENOMIC DNA]</scope>
    <source>
        <strain evidence="2 3">SA35</strain>
    </source>
</reference>
<proteinExistence type="predicted"/>
<dbReference type="InterPro" id="IPR013216">
    <property type="entry name" value="Methyltransf_11"/>
</dbReference>
<protein>
    <submittedName>
        <fullName evidence="2">Ubiquinone/menaquinone biosynthesis C-methyltransferase UbiE</fullName>
        <ecNumber evidence="2">2.1.1.163</ecNumber>
    </submittedName>
</protein>
<dbReference type="InterPro" id="IPR052356">
    <property type="entry name" value="Thiol_S-MT"/>
</dbReference>
<evidence type="ECO:0000259" key="1">
    <source>
        <dbReference type="Pfam" id="PF08241"/>
    </source>
</evidence>
<dbReference type="GO" id="GO:0043770">
    <property type="term" value="F:demethylmenaquinone methyltransferase activity"/>
    <property type="evidence" value="ECO:0007669"/>
    <property type="project" value="UniProtKB-EC"/>
</dbReference>
<dbReference type="GO" id="GO:0032259">
    <property type="term" value="P:methylation"/>
    <property type="evidence" value="ECO:0007669"/>
    <property type="project" value="UniProtKB-KW"/>
</dbReference>
<dbReference type="SUPFAM" id="SSF53335">
    <property type="entry name" value="S-adenosyl-L-methionine-dependent methyltransferases"/>
    <property type="match status" value="1"/>
</dbReference>
<accession>A0A0M2HRS5</accession>
<dbReference type="STRING" id="273678.RS84_02428"/>
<dbReference type="GO" id="GO:0008757">
    <property type="term" value="F:S-adenosylmethionine-dependent methyltransferase activity"/>
    <property type="evidence" value="ECO:0007669"/>
    <property type="project" value="InterPro"/>
</dbReference>
<keyword evidence="2" id="KW-0830">Ubiquinone</keyword>
<dbReference type="RefSeq" id="WP_045257990.1">
    <property type="nucleotide sequence ID" value="NZ_JYJB01000009.1"/>
</dbReference>
<dbReference type="PANTHER" id="PTHR45036">
    <property type="entry name" value="METHYLTRANSFERASE LIKE 7B"/>
    <property type="match status" value="1"/>
</dbReference>
<dbReference type="PANTHER" id="PTHR45036:SF1">
    <property type="entry name" value="METHYLTRANSFERASE LIKE 7A"/>
    <property type="match status" value="1"/>
</dbReference>
<dbReference type="AlphaFoldDB" id="A0A0M2HRS5"/>
<sequence length="192" mass="20890">MPETLSTAERRRRWREAALPSLRGVVLDLGAGSGVAADHLAPEVEWLALEPRRRTDPALSERLGRRTTARLLIAPAELIPLESEAVDAVIASTVLCSVRKPARALAEIRRVLRPGGKLVFFEHVAADRRTWTSALQAVYSPLSRLIDHGCDPHRRTGELITAAGFADVVMQRSEAPGVLGTVEPLIDGTAIR</sequence>
<keyword evidence="2" id="KW-0489">Methyltransferase</keyword>
<name>A0A0M2HRS5_9MICO</name>
<dbReference type="PATRIC" id="fig|273678.4.peg.2431"/>
<comment type="caution">
    <text evidence="2">The sequence shown here is derived from an EMBL/GenBank/DDBJ whole genome shotgun (WGS) entry which is preliminary data.</text>
</comment>
<evidence type="ECO:0000313" key="3">
    <source>
        <dbReference type="Proteomes" id="UP000033900"/>
    </source>
</evidence>
<dbReference type="EC" id="2.1.1.163" evidence="2"/>
<keyword evidence="2" id="KW-0808">Transferase</keyword>
<dbReference type="InterPro" id="IPR029063">
    <property type="entry name" value="SAM-dependent_MTases_sf"/>
</dbReference>
<feature type="domain" description="Methyltransferase type 11" evidence="1">
    <location>
        <begin position="27"/>
        <end position="120"/>
    </location>
</feature>
<evidence type="ECO:0000313" key="2">
    <source>
        <dbReference type="EMBL" id="KJL47630.1"/>
    </source>
</evidence>
<dbReference type="Proteomes" id="UP000033900">
    <property type="component" value="Unassembled WGS sequence"/>
</dbReference>
<keyword evidence="3" id="KW-1185">Reference proteome</keyword>
<dbReference type="CDD" id="cd02440">
    <property type="entry name" value="AdoMet_MTases"/>
    <property type="match status" value="1"/>
</dbReference>
<dbReference type="OrthoDB" id="65624at2"/>
<dbReference type="Pfam" id="PF08241">
    <property type="entry name" value="Methyltransf_11"/>
    <property type="match status" value="1"/>
</dbReference>
<dbReference type="Gene3D" id="3.40.50.150">
    <property type="entry name" value="Vaccinia Virus protein VP39"/>
    <property type="match status" value="1"/>
</dbReference>
<organism evidence="2 3">
    <name type="scientific">Microbacterium hydrocarbonoxydans</name>
    <dbReference type="NCBI Taxonomy" id="273678"/>
    <lineage>
        <taxon>Bacteria</taxon>
        <taxon>Bacillati</taxon>
        <taxon>Actinomycetota</taxon>
        <taxon>Actinomycetes</taxon>
        <taxon>Micrococcales</taxon>
        <taxon>Microbacteriaceae</taxon>
        <taxon>Microbacterium</taxon>
    </lineage>
</organism>
<gene>
    <name evidence="2" type="primary">ubiE_4</name>
    <name evidence="2" type="ORF">RS84_02428</name>
</gene>
<dbReference type="EMBL" id="JYJB01000009">
    <property type="protein sequence ID" value="KJL47630.1"/>
    <property type="molecule type" value="Genomic_DNA"/>
</dbReference>